<protein>
    <recommendedName>
        <fullName evidence="3">DUF945 domain-containing protein</fullName>
    </recommendedName>
</protein>
<evidence type="ECO:0008006" key="3">
    <source>
        <dbReference type="Google" id="ProtNLM"/>
    </source>
</evidence>
<sequence>MKKLLSLLVVLALGYAGLYVYYGVTVKQEAQKQLDDRGLSSISVDNVEYGLLAPISTSANITMTVAYRGAEVALDLAVQGHPVFSDEVSVEFDGLQALRLGIGFGQGDD</sequence>
<proteinExistence type="predicted"/>
<accession>A0A1H0DRS2</accession>
<dbReference type="OrthoDB" id="6168649at2"/>
<gene>
    <name evidence="1" type="ORF">SAMN04487951_107232</name>
</gene>
<organism evidence="1 2">
    <name type="scientific">Vreelandella arcis</name>
    <dbReference type="NCBI Taxonomy" id="416873"/>
    <lineage>
        <taxon>Bacteria</taxon>
        <taxon>Pseudomonadati</taxon>
        <taxon>Pseudomonadota</taxon>
        <taxon>Gammaproteobacteria</taxon>
        <taxon>Oceanospirillales</taxon>
        <taxon>Halomonadaceae</taxon>
        <taxon>Vreelandella</taxon>
    </lineage>
</organism>
<name>A0A1H0DRS2_9GAMM</name>
<dbReference type="Proteomes" id="UP000199677">
    <property type="component" value="Unassembled WGS sequence"/>
</dbReference>
<dbReference type="RefSeq" id="WP_089706082.1">
    <property type="nucleotide sequence ID" value="NZ_FNII01000007.1"/>
</dbReference>
<reference evidence="2" key="1">
    <citation type="submission" date="2016-10" db="EMBL/GenBank/DDBJ databases">
        <authorList>
            <person name="Varghese N."/>
            <person name="Submissions S."/>
        </authorList>
    </citation>
    <scope>NUCLEOTIDE SEQUENCE [LARGE SCALE GENOMIC DNA]</scope>
    <source>
        <strain evidence="2">CGMCC 1.6494</strain>
    </source>
</reference>
<dbReference type="STRING" id="416873.SAMN04487951_107232"/>
<dbReference type="EMBL" id="FNII01000007">
    <property type="protein sequence ID" value="SDN72852.1"/>
    <property type="molecule type" value="Genomic_DNA"/>
</dbReference>
<keyword evidence="2" id="KW-1185">Reference proteome</keyword>
<dbReference type="AlphaFoldDB" id="A0A1H0DRS2"/>
<evidence type="ECO:0000313" key="2">
    <source>
        <dbReference type="Proteomes" id="UP000199677"/>
    </source>
</evidence>
<evidence type="ECO:0000313" key="1">
    <source>
        <dbReference type="EMBL" id="SDN72852.1"/>
    </source>
</evidence>